<keyword evidence="3 6" id="KW-1133">Transmembrane helix</keyword>
<feature type="transmembrane region" description="Helical" evidence="6">
    <location>
        <begin position="491"/>
        <end position="514"/>
    </location>
</feature>
<comment type="subcellular location">
    <subcellularLocation>
        <location evidence="1">Membrane</location>
        <topology evidence="1">Multi-pass membrane protein</topology>
    </subcellularLocation>
</comment>
<evidence type="ECO:0000313" key="7">
    <source>
        <dbReference type="EMBL" id="KXH26096.1"/>
    </source>
</evidence>
<protein>
    <submittedName>
        <fullName evidence="7">High-affinity methionine permease</fullName>
    </submittedName>
</protein>
<evidence type="ECO:0000256" key="2">
    <source>
        <dbReference type="ARBA" id="ARBA00022692"/>
    </source>
</evidence>
<feature type="compositionally biased region" description="Basic and acidic residues" evidence="5">
    <location>
        <begin position="746"/>
        <end position="789"/>
    </location>
</feature>
<proteinExistence type="predicted"/>
<gene>
    <name evidence="7" type="ORF">CSAL01_06329</name>
</gene>
<feature type="region of interest" description="Disordered" evidence="5">
    <location>
        <begin position="725"/>
        <end position="789"/>
    </location>
</feature>
<sequence length="789" mass="87055">MAWRRPFGERASAQGTGFEGQREQTSNGSTQYIGEKGGNDAPPTYQDASGAPVENNSPLGYDVGPVTITLLNITMMIGAGIYSTPASILNGTGSVGVSFIYWTLGYLLCLASGAVYLEFTAYFPSRSGSEVVFLEQAYPRPMWLFPTTFAVQSVILSFGSANATVMANYLIAISGHEGTSWQIKGTALACYSLATLTLVFNTKYAYWFSNGVGIVKICTLLFVIITGFVVLGGGTRVENPTANFQDAWSGSKTASAYGMTTALYRIIFSYGGYNNAFNVANEVKNPVRSLKIYATAALTTVYILYMFANVAFFAAVPRELLEKSGLTVASLFFTQVFGNSGAVRGLNFLIALASFGNMIAVIIGLSRRIRECGRQGVLPYTRFWVSTKPFGTPLGPYLVIWSLTALMILAVPAGDAFTFVNDLGVFPSAAFNLAMAVGIYVVRWRRRNANLPEPEFKAWHVVIIFNICIQLYLLIMPWYPPAGGQYAGDVSFWYATYAVTGVGILLVCAAYYWLWASLLPKWRGYKLRQELVSFDDGAQSNQLRKVPNAEVFEWDSTHDASGRFIGPSADEIHVHEKGVRDPSEGHNSIRQTSPNRSERKSRRLNGYEDCTRTTRLLRFLAQTSTFLTRLGVSSRVAQANRNLLMISPCYQLSTRFILQIHKFQQPIPTSWTFTMLSNAIRRRALPSVVAASRSMPLAARTTAAPGARFLSDKPGLESTDIRDIADAKKTNPPQPKISNASVNGEKLTEEQQREVDEHNRDFEKKHDTGPSAEDDKVDKKFWSNRDDSN</sequence>
<feature type="transmembrane region" description="Helical" evidence="6">
    <location>
        <begin position="95"/>
        <end position="117"/>
    </location>
</feature>
<evidence type="ECO:0000313" key="8">
    <source>
        <dbReference type="Proteomes" id="UP000070121"/>
    </source>
</evidence>
<feature type="region of interest" description="Disordered" evidence="5">
    <location>
        <begin position="1"/>
        <end position="51"/>
    </location>
</feature>
<feature type="transmembrane region" description="Helical" evidence="6">
    <location>
        <begin position="394"/>
        <end position="413"/>
    </location>
</feature>
<feature type="transmembrane region" description="Helical" evidence="6">
    <location>
        <begin position="63"/>
        <end position="83"/>
    </location>
</feature>
<dbReference type="Proteomes" id="UP000070121">
    <property type="component" value="Unassembled WGS sequence"/>
</dbReference>
<dbReference type="PANTHER" id="PTHR11785:SF353">
    <property type="entry name" value="METHIONINE TRANSPORTER (EUROFUNG)"/>
    <property type="match status" value="1"/>
</dbReference>
<evidence type="ECO:0000256" key="4">
    <source>
        <dbReference type="ARBA" id="ARBA00023136"/>
    </source>
</evidence>
<keyword evidence="8" id="KW-1185">Reference proteome</keyword>
<dbReference type="Gene3D" id="1.20.1740.10">
    <property type="entry name" value="Amino acid/polyamine transporter I"/>
    <property type="match status" value="1"/>
</dbReference>
<feature type="transmembrane region" description="Helical" evidence="6">
    <location>
        <begin position="183"/>
        <end position="200"/>
    </location>
</feature>
<dbReference type="EMBL" id="JFFI01002723">
    <property type="protein sequence ID" value="KXH26096.1"/>
    <property type="molecule type" value="Genomic_DNA"/>
</dbReference>
<keyword evidence="2 6" id="KW-0812">Transmembrane</keyword>
<feature type="transmembrane region" description="Helical" evidence="6">
    <location>
        <begin position="292"/>
        <end position="316"/>
    </location>
</feature>
<dbReference type="STRING" id="1209931.A0A135RQU3"/>
<feature type="transmembrane region" description="Helical" evidence="6">
    <location>
        <begin position="425"/>
        <end position="444"/>
    </location>
</feature>
<accession>A0A135RQU3</accession>
<dbReference type="AlphaFoldDB" id="A0A135RQU3"/>
<dbReference type="GO" id="GO:0015179">
    <property type="term" value="F:L-amino acid transmembrane transporter activity"/>
    <property type="evidence" value="ECO:0007669"/>
    <property type="project" value="TreeGrafter"/>
</dbReference>
<dbReference type="InterPro" id="IPR050598">
    <property type="entry name" value="AminoAcid_Transporter"/>
</dbReference>
<evidence type="ECO:0000256" key="5">
    <source>
        <dbReference type="SAM" id="MobiDB-lite"/>
    </source>
</evidence>
<name>A0A135RQU3_9PEZI</name>
<feature type="compositionally biased region" description="Polar residues" evidence="5">
    <location>
        <begin position="23"/>
        <end position="32"/>
    </location>
</feature>
<dbReference type="InterPro" id="IPR002293">
    <property type="entry name" value="AA/rel_permease1"/>
</dbReference>
<dbReference type="OrthoDB" id="5982228at2759"/>
<keyword evidence="4 6" id="KW-0472">Membrane</keyword>
<evidence type="ECO:0000256" key="3">
    <source>
        <dbReference type="ARBA" id="ARBA00022989"/>
    </source>
</evidence>
<feature type="transmembrane region" description="Helical" evidence="6">
    <location>
        <begin position="206"/>
        <end position="231"/>
    </location>
</feature>
<feature type="region of interest" description="Disordered" evidence="5">
    <location>
        <begin position="577"/>
        <end position="605"/>
    </location>
</feature>
<dbReference type="GO" id="GO:0016020">
    <property type="term" value="C:membrane"/>
    <property type="evidence" value="ECO:0007669"/>
    <property type="project" value="UniProtKB-SubCell"/>
</dbReference>
<feature type="transmembrane region" description="Helical" evidence="6">
    <location>
        <begin position="149"/>
        <end position="171"/>
    </location>
</feature>
<reference evidence="7 8" key="1">
    <citation type="submission" date="2014-02" db="EMBL/GenBank/DDBJ databases">
        <title>The genome sequence of Colletotrichum salicis CBS 607.94.</title>
        <authorList>
            <person name="Baroncelli R."/>
            <person name="Thon M.R."/>
        </authorList>
    </citation>
    <scope>NUCLEOTIDE SEQUENCE [LARGE SCALE GENOMIC DNA]</scope>
    <source>
        <strain evidence="7 8">CBS 607.94</strain>
    </source>
</reference>
<comment type="caution">
    <text evidence="7">The sequence shown here is derived from an EMBL/GenBank/DDBJ whole genome shotgun (WGS) entry which is preliminary data.</text>
</comment>
<evidence type="ECO:0000256" key="6">
    <source>
        <dbReference type="SAM" id="Phobius"/>
    </source>
</evidence>
<evidence type="ECO:0000256" key="1">
    <source>
        <dbReference type="ARBA" id="ARBA00004141"/>
    </source>
</evidence>
<feature type="compositionally biased region" description="Polar residues" evidence="5">
    <location>
        <begin position="585"/>
        <end position="595"/>
    </location>
</feature>
<dbReference type="Pfam" id="PF13520">
    <property type="entry name" value="AA_permease_2"/>
    <property type="match status" value="1"/>
</dbReference>
<dbReference type="PANTHER" id="PTHR11785">
    <property type="entry name" value="AMINO ACID TRANSPORTER"/>
    <property type="match status" value="1"/>
</dbReference>
<feature type="transmembrane region" description="Helical" evidence="6">
    <location>
        <begin position="456"/>
        <end position="479"/>
    </location>
</feature>
<feature type="transmembrane region" description="Helical" evidence="6">
    <location>
        <begin position="346"/>
        <end position="365"/>
    </location>
</feature>
<organism evidence="7 8">
    <name type="scientific">Colletotrichum salicis</name>
    <dbReference type="NCBI Taxonomy" id="1209931"/>
    <lineage>
        <taxon>Eukaryota</taxon>
        <taxon>Fungi</taxon>
        <taxon>Dikarya</taxon>
        <taxon>Ascomycota</taxon>
        <taxon>Pezizomycotina</taxon>
        <taxon>Sordariomycetes</taxon>
        <taxon>Hypocreomycetidae</taxon>
        <taxon>Glomerellales</taxon>
        <taxon>Glomerellaceae</taxon>
        <taxon>Colletotrichum</taxon>
        <taxon>Colletotrichum acutatum species complex</taxon>
    </lineage>
</organism>